<dbReference type="Pfam" id="PF10474">
    <property type="entry name" value="Syndetin_C"/>
    <property type="match status" value="1"/>
</dbReference>
<gene>
    <name evidence="3" type="ORF">F2Q68_00027570</name>
</gene>
<organism evidence="3 4">
    <name type="scientific">Brassica cretica</name>
    <name type="common">Mustard</name>
    <dbReference type="NCBI Taxonomy" id="69181"/>
    <lineage>
        <taxon>Eukaryota</taxon>
        <taxon>Viridiplantae</taxon>
        <taxon>Streptophyta</taxon>
        <taxon>Embryophyta</taxon>
        <taxon>Tracheophyta</taxon>
        <taxon>Spermatophyta</taxon>
        <taxon>Magnoliopsida</taxon>
        <taxon>eudicotyledons</taxon>
        <taxon>Gunneridae</taxon>
        <taxon>Pentapetalae</taxon>
        <taxon>rosids</taxon>
        <taxon>malvids</taxon>
        <taxon>Brassicales</taxon>
        <taxon>Brassicaceae</taxon>
        <taxon>Brassiceae</taxon>
        <taxon>Brassica</taxon>
    </lineage>
</organism>
<dbReference type="InterPro" id="IPR040047">
    <property type="entry name" value="VPS50"/>
</dbReference>
<dbReference type="PANTHER" id="PTHR13258:SF0">
    <property type="entry name" value="SYNDETIN"/>
    <property type="match status" value="1"/>
</dbReference>
<feature type="compositionally biased region" description="Polar residues" evidence="1">
    <location>
        <begin position="15"/>
        <end position="36"/>
    </location>
</feature>
<evidence type="ECO:0000313" key="3">
    <source>
        <dbReference type="EMBL" id="KAF2565667.1"/>
    </source>
</evidence>
<dbReference type="GO" id="GO:0005829">
    <property type="term" value="C:cytosol"/>
    <property type="evidence" value="ECO:0007669"/>
    <property type="project" value="GOC"/>
</dbReference>
<evidence type="ECO:0000256" key="1">
    <source>
        <dbReference type="SAM" id="MobiDB-lite"/>
    </source>
</evidence>
<dbReference type="EMBL" id="QGKW02001911">
    <property type="protein sequence ID" value="KAF2565667.1"/>
    <property type="molecule type" value="Genomic_DNA"/>
</dbReference>
<comment type="caution">
    <text evidence="3">The sequence shown here is derived from an EMBL/GenBank/DDBJ whole genome shotgun (WGS) entry which is preliminary data.</text>
</comment>
<dbReference type="PANTHER" id="PTHR13258">
    <property type="entry name" value="SYNDETIN"/>
    <property type="match status" value="1"/>
</dbReference>
<protein>
    <recommendedName>
        <fullName evidence="2">Syndetin C-terminal domain-containing protein</fullName>
    </recommendedName>
</protein>
<feature type="domain" description="Syndetin C-terminal" evidence="2">
    <location>
        <begin position="330"/>
        <end position="398"/>
    </location>
</feature>
<proteinExistence type="predicted"/>
<dbReference type="Proteomes" id="UP000712281">
    <property type="component" value="Unassembled WGS sequence"/>
</dbReference>
<dbReference type="GO" id="GO:1990745">
    <property type="term" value="C:EARP complex"/>
    <property type="evidence" value="ECO:0007669"/>
    <property type="project" value="InterPro"/>
</dbReference>
<evidence type="ECO:0000313" key="4">
    <source>
        <dbReference type="Proteomes" id="UP000712281"/>
    </source>
</evidence>
<dbReference type="GO" id="GO:0000149">
    <property type="term" value="F:SNARE binding"/>
    <property type="evidence" value="ECO:0007669"/>
    <property type="project" value="TreeGrafter"/>
</dbReference>
<reference evidence="3" key="1">
    <citation type="submission" date="2019-12" db="EMBL/GenBank/DDBJ databases">
        <title>Genome sequencing and annotation of Brassica cretica.</title>
        <authorList>
            <person name="Studholme D.J."/>
            <person name="Sarris P.F."/>
        </authorList>
    </citation>
    <scope>NUCLEOTIDE SEQUENCE</scope>
    <source>
        <strain evidence="3">PFS-001/15</strain>
        <tissue evidence="3">Leaf</tissue>
    </source>
</reference>
<accession>A0A8S9I8K2</accession>
<dbReference type="GO" id="GO:0032456">
    <property type="term" value="P:endocytic recycling"/>
    <property type="evidence" value="ECO:0007669"/>
    <property type="project" value="InterPro"/>
</dbReference>
<dbReference type="AlphaFoldDB" id="A0A8S9I8K2"/>
<name>A0A8S9I8K2_BRACR</name>
<sequence>MVSKGKASELEQVESYISTSSATTQKIDSVSDTSCDPQDGGLSSALGSASVPTISAEESSGTETSSPVKEASNSAVDDSSDFGETVSSGESPWYYLRKESAALVSETLQRGRRNLWQLTTSRVSVLLSSPAASSTSMHQFLKNYEDLSAFILAGEAFCGFEVVDFREKLKGVCENYFTAFHRQSMHALKMVLEKETWTKLPPGTVQATGSSLCLLRSMDKYARLMQKLEIVNVEFFKGICQSFGVFFYFVYQVFGQENTNSGGKGGADSSNHRLKSCLSRISQECEQWIKPQLSSSPSSSLSFPNTVPSLADVTPASPIKTSGHVSGTSFSLKERCAAVDTVSLVSRILHKSKAHLQSMLMSRNGSLVEDFFGQLVGSVPDLTEHLHRTTARILLHVNG</sequence>
<dbReference type="GO" id="GO:0042147">
    <property type="term" value="P:retrograde transport, endosome to Golgi"/>
    <property type="evidence" value="ECO:0007669"/>
    <property type="project" value="InterPro"/>
</dbReference>
<evidence type="ECO:0000259" key="2">
    <source>
        <dbReference type="Pfam" id="PF10474"/>
    </source>
</evidence>
<dbReference type="InterPro" id="IPR019514">
    <property type="entry name" value="Syndetin_C"/>
</dbReference>
<feature type="compositionally biased region" description="Low complexity" evidence="1">
    <location>
        <begin position="40"/>
        <end position="66"/>
    </location>
</feature>
<feature type="region of interest" description="Disordered" evidence="1">
    <location>
        <begin position="1"/>
        <end position="88"/>
    </location>
</feature>